<keyword evidence="9" id="KW-0472">Membrane</keyword>
<dbReference type="GO" id="GO:0051301">
    <property type="term" value="P:cell division"/>
    <property type="evidence" value="ECO:0007669"/>
    <property type="project" value="UniProtKB-KW"/>
</dbReference>
<dbReference type="InterPro" id="IPR025662">
    <property type="entry name" value="Sigma_54_int_dom_ATP-bd_1"/>
</dbReference>
<dbReference type="GO" id="GO:0005856">
    <property type="term" value="C:cytoskeleton"/>
    <property type="evidence" value="ECO:0007669"/>
    <property type="project" value="UniProtKB-ARBA"/>
</dbReference>
<proteinExistence type="inferred from homology"/>
<evidence type="ECO:0000259" key="10">
    <source>
        <dbReference type="PROSITE" id="PS51719"/>
    </source>
</evidence>
<evidence type="ECO:0000256" key="5">
    <source>
        <dbReference type="ARBA" id="ARBA00023134"/>
    </source>
</evidence>
<evidence type="ECO:0000256" key="9">
    <source>
        <dbReference type="SAM" id="Phobius"/>
    </source>
</evidence>
<name>A0AA85B5X1_9TREM</name>
<evidence type="ECO:0000256" key="6">
    <source>
        <dbReference type="ARBA" id="ARBA00023306"/>
    </source>
</evidence>
<evidence type="ECO:0000313" key="11">
    <source>
        <dbReference type="Proteomes" id="UP000050791"/>
    </source>
</evidence>
<dbReference type="InterPro" id="IPR016491">
    <property type="entry name" value="Septin"/>
</dbReference>
<comment type="subcellular location">
    <subcellularLocation>
        <location evidence="1">Cleavage furrow</location>
    </subcellularLocation>
</comment>
<reference evidence="12" key="1">
    <citation type="submission" date="2023-11" db="UniProtKB">
        <authorList>
            <consortium name="WormBaseParasite"/>
        </authorList>
    </citation>
    <scope>IDENTIFICATION</scope>
</reference>
<keyword evidence="5 7" id="KW-0342">GTP-binding</keyword>
<keyword evidence="2" id="KW-0132">Cell division</keyword>
<dbReference type="AlphaFoldDB" id="A0AA85B5X1"/>
<organism evidence="11 12">
    <name type="scientific">Schistosoma mattheei</name>
    <dbReference type="NCBI Taxonomy" id="31246"/>
    <lineage>
        <taxon>Eukaryota</taxon>
        <taxon>Metazoa</taxon>
        <taxon>Spiralia</taxon>
        <taxon>Lophotrochozoa</taxon>
        <taxon>Platyhelminthes</taxon>
        <taxon>Trematoda</taxon>
        <taxon>Digenea</taxon>
        <taxon>Strigeidida</taxon>
        <taxon>Schistosomatoidea</taxon>
        <taxon>Schistosomatidae</taxon>
        <taxon>Schistosoma</taxon>
    </lineage>
</organism>
<feature type="transmembrane region" description="Helical" evidence="9">
    <location>
        <begin position="535"/>
        <end position="556"/>
    </location>
</feature>
<dbReference type="Gene3D" id="3.40.50.300">
    <property type="entry name" value="P-loop containing nucleotide triphosphate hydrolases"/>
    <property type="match status" value="1"/>
</dbReference>
<dbReference type="GO" id="GO:0032154">
    <property type="term" value="C:cleavage furrow"/>
    <property type="evidence" value="ECO:0007669"/>
    <property type="project" value="UniProtKB-SubCell"/>
</dbReference>
<evidence type="ECO:0000256" key="2">
    <source>
        <dbReference type="ARBA" id="ARBA00022618"/>
    </source>
</evidence>
<accession>A0AA85B5X1</accession>
<dbReference type="Pfam" id="PF00735">
    <property type="entry name" value="Septin"/>
    <property type="match status" value="1"/>
</dbReference>
<dbReference type="Proteomes" id="UP000050791">
    <property type="component" value="Unassembled WGS sequence"/>
</dbReference>
<evidence type="ECO:0000313" key="12">
    <source>
        <dbReference type="WBParaSite" id="SMTH1_34600.1"/>
    </source>
</evidence>
<dbReference type="WBParaSite" id="SMTH1_34600.1">
    <property type="protein sequence ID" value="SMTH1_34600.1"/>
    <property type="gene ID" value="SMTH1_34600"/>
</dbReference>
<dbReference type="PROSITE" id="PS00675">
    <property type="entry name" value="SIGMA54_INTERACT_1"/>
    <property type="match status" value="1"/>
</dbReference>
<dbReference type="PROSITE" id="PS51719">
    <property type="entry name" value="G_SEPTIN"/>
    <property type="match status" value="1"/>
</dbReference>
<dbReference type="CDD" id="cd01850">
    <property type="entry name" value="CDC_Septin"/>
    <property type="match status" value="1"/>
</dbReference>
<dbReference type="GO" id="GO:0005525">
    <property type="term" value="F:GTP binding"/>
    <property type="evidence" value="ECO:0007669"/>
    <property type="project" value="UniProtKB-KW"/>
</dbReference>
<keyword evidence="9" id="KW-1133">Transmembrane helix</keyword>
<keyword evidence="9" id="KW-0812">Transmembrane</keyword>
<dbReference type="FunFam" id="3.40.50.300:FF:000162">
    <property type="entry name" value="septin-7 isoform X1"/>
    <property type="match status" value="1"/>
</dbReference>
<dbReference type="SUPFAM" id="SSF52540">
    <property type="entry name" value="P-loop containing nucleoside triphosphate hydrolases"/>
    <property type="match status" value="1"/>
</dbReference>
<dbReference type="PANTHER" id="PTHR18884">
    <property type="entry name" value="SEPTIN"/>
    <property type="match status" value="1"/>
</dbReference>
<evidence type="ECO:0000256" key="1">
    <source>
        <dbReference type="ARBA" id="ARBA00004626"/>
    </source>
</evidence>
<feature type="domain" description="Septin-type G" evidence="10">
    <location>
        <begin position="84"/>
        <end position="362"/>
    </location>
</feature>
<protein>
    <recommendedName>
        <fullName evidence="10">Septin-type G domain-containing protein</fullName>
    </recommendedName>
</protein>
<evidence type="ECO:0000256" key="3">
    <source>
        <dbReference type="ARBA" id="ARBA00022741"/>
    </source>
</evidence>
<keyword evidence="6" id="KW-0131">Cell cycle</keyword>
<evidence type="ECO:0000256" key="7">
    <source>
        <dbReference type="RuleBase" id="RU004560"/>
    </source>
</evidence>
<comment type="similarity">
    <text evidence="7">Belongs to the TRAFAC class TrmE-Era-EngA-EngB-Septin-like GTPase superfamily. Septin GTPase family.</text>
</comment>
<dbReference type="InterPro" id="IPR030379">
    <property type="entry name" value="G_SEPTIN_dom"/>
</dbReference>
<evidence type="ECO:0000256" key="8">
    <source>
        <dbReference type="SAM" id="Coils"/>
    </source>
</evidence>
<keyword evidence="4 8" id="KW-0175">Coiled coil</keyword>
<sequence length="560" mass="63913">MSYQSPLHNGASKRSAYLGKDGLPNLDSLKIQSKDSNVDREFKNDSGAHVNGLATALANGISSVEGYVGYSNLPNQIYRKAVRKGFEFNILVVGESGVGKSTFVNSLFLSEVYNTDHPGPSKRQRKTTCVQSHTVILKENGVYLKLNLIDTPGFGDCIDNTNCWQPVLDYIISRFDDYISGESRVNRPCQSIPDQRIHACIYFIAPTGHSLKPLDLEFLSRIQDKVNVIPVIAKADTLTPEECREFKKTILSDLASRKIRVFEFIDPPECSDRSNDEELVKLRRLRDRVPFAIVGANTLITNNAGVRVRARSYPWGIVEVENMDHNDFAAIRYLLLSVYMQELRDVTHNVHYENYRNAKLSGIALESHFQTRDGKDPMALMEAEKKEHEAKMRKMEAEMEAVFDQKVEEKNQKLRELESDLMRRVEQMREQLKAQELEQEAARRAFELERQNWEENWREWDIGAEIGTNGPTLGLGERVMNENNSFDVIKSGIFDDPHLHLHHRIIFLILIVTVVFAADTTVFSSPRVFSSFLSLPLFSFCTKYFDFINAVVFIPFPVSE</sequence>
<evidence type="ECO:0000256" key="4">
    <source>
        <dbReference type="ARBA" id="ARBA00023054"/>
    </source>
</evidence>
<dbReference type="InterPro" id="IPR027417">
    <property type="entry name" value="P-loop_NTPase"/>
</dbReference>
<keyword evidence="3 7" id="KW-0547">Nucleotide-binding</keyword>
<feature type="coiled-coil region" evidence="8">
    <location>
        <begin position="378"/>
        <end position="445"/>
    </location>
</feature>
<feature type="transmembrane region" description="Helical" evidence="9">
    <location>
        <begin position="505"/>
        <end position="523"/>
    </location>
</feature>